<evidence type="ECO:0000313" key="2">
    <source>
        <dbReference type="Proteomes" id="UP000799779"/>
    </source>
</evidence>
<reference evidence="1" key="1">
    <citation type="journal article" date="2020" name="Stud. Mycol.">
        <title>101 Dothideomycetes genomes: a test case for predicting lifestyles and emergence of pathogens.</title>
        <authorList>
            <person name="Haridas S."/>
            <person name="Albert R."/>
            <person name="Binder M."/>
            <person name="Bloem J."/>
            <person name="Labutti K."/>
            <person name="Salamov A."/>
            <person name="Andreopoulos B."/>
            <person name="Baker S."/>
            <person name="Barry K."/>
            <person name="Bills G."/>
            <person name="Bluhm B."/>
            <person name="Cannon C."/>
            <person name="Castanera R."/>
            <person name="Culley D."/>
            <person name="Daum C."/>
            <person name="Ezra D."/>
            <person name="Gonzalez J."/>
            <person name="Henrissat B."/>
            <person name="Kuo A."/>
            <person name="Liang C."/>
            <person name="Lipzen A."/>
            <person name="Lutzoni F."/>
            <person name="Magnuson J."/>
            <person name="Mondo S."/>
            <person name="Nolan M."/>
            <person name="Ohm R."/>
            <person name="Pangilinan J."/>
            <person name="Park H.-J."/>
            <person name="Ramirez L."/>
            <person name="Alfaro M."/>
            <person name="Sun H."/>
            <person name="Tritt A."/>
            <person name="Yoshinaga Y."/>
            <person name="Zwiers L.-H."/>
            <person name="Turgeon B."/>
            <person name="Goodwin S."/>
            <person name="Spatafora J."/>
            <person name="Crous P."/>
            <person name="Grigoriev I."/>
        </authorList>
    </citation>
    <scope>NUCLEOTIDE SEQUENCE</scope>
    <source>
        <strain evidence="1">CBS 123094</strain>
    </source>
</reference>
<accession>A0A6A5VXX3</accession>
<keyword evidence="2" id="KW-1185">Reference proteome</keyword>
<sequence length="360" mass="41622">MGSLEDHGQCQGTLGNIVKHSAIKRLQPGTCFFDLSGELRNLVYGLYLLDTENFESPNSNEKPLKFPKDEKESDSIIGAGAGIYDASKVLNVDPTDARDVLQINQEGYLHCNIPSLCRVSRATFSETMPLIYNKATPIRIHVNSCDPTFIYQKRGAIRLLETLCALQFTESNTMIILHGPHPNDCVVELERDHKRYLVDWIRQFWYHGRPLFNERMEIMHRGHWGADEQFESGESDISRRSLRIVKYLRMLYEIDRVRWRTLSVELFRDVSVEEETGEGDKREIKEPVGDDSQIVHRMTWGIAKYVRMEERHPNSDPKGHPSLDDWRYVTHRFERARSAVVEVAGDSFETSLQAHMDRVL</sequence>
<name>A0A6A5VXX3_9PLEO</name>
<protein>
    <submittedName>
        <fullName evidence="1">Uncharacterized protein</fullName>
    </submittedName>
</protein>
<gene>
    <name evidence="1" type="ORF">P154DRAFT_567936</name>
</gene>
<proteinExistence type="predicted"/>
<dbReference type="EMBL" id="ML977697">
    <property type="protein sequence ID" value="KAF1993558.1"/>
    <property type="molecule type" value="Genomic_DNA"/>
</dbReference>
<evidence type="ECO:0000313" key="1">
    <source>
        <dbReference type="EMBL" id="KAF1993558.1"/>
    </source>
</evidence>
<dbReference type="AlphaFoldDB" id="A0A6A5VXX3"/>
<organism evidence="1 2">
    <name type="scientific">Amniculicola lignicola CBS 123094</name>
    <dbReference type="NCBI Taxonomy" id="1392246"/>
    <lineage>
        <taxon>Eukaryota</taxon>
        <taxon>Fungi</taxon>
        <taxon>Dikarya</taxon>
        <taxon>Ascomycota</taxon>
        <taxon>Pezizomycotina</taxon>
        <taxon>Dothideomycetes</taxon>
        <taxon>Pleosporomycetidae</taxon>
        <taxon>Pleosporales</taxon>
        <taxon>Amniculicolaceae</taxon>
        <taxon>Amniculicola</taxon>
    </lineage>
</organism>
<dbReference type="Proteomes" id="UP000799779">
    <property type="component" value="Unassembled WGS sequence"/>
</dbReference>